<evidence type="ECO:0000256" key="4">
    <source>
        <dbReference type="SAM" id="Phobius"/>
    </source>
</evidence>
<dbReference type="InterPro" id="IPR036179">
    <property type="entry name" value="Ig-like_dom_sf"/>
</dbReference>
<feature type="transmembrane region" description="Helical" evidence="4">
    <location>
        <begin position="214"/>
        <end position="235"/>
    </location>
</feature>
<evidence type="ECO:0000256" key="2">
    <source>
        <dbReference type="ARBA" id="ARBA00023157"/>
    </source>
</evidence>
<keyword evidence="2" id="KW-1015">Disulfide bond</keyword>
<feature type="domain" description="Ig-like" evidence="5">
    <location>
        <begin position="77"/>
        <end position="183"/>
    </location>
</feature>
<dbReference type="Gene3D" id="2.60.40.10">
    <property type="entry name" value="Immunoglobulins"/>
    <property type="match status" value="1"/>
</dbReference>
<reference evidence="6" key="2">
    <citation type="submission" date="2025-09" db="UniProtKB">
        <authorList>
            <consortium name="Ensembl"/>
        </authorList>
    </citation>
    <scope>IDENTIFICATION</scope>
</reference>
<dbReference type="PANTHER" id="PTHR16423">
    <property type="entry name" value="TREM-LIKE TRANSCRIPT PROTEIN"/>
    <property type="match status" value="1"/>
</dbReference>
<keyword evidence="1" id="KW-0732">Signal</keyword>
<sequence>MPVPGELLNMQDEKDAKFLCSFLPAEQGGGGKQAALGQELFLLFSRLLSCPFLCSTDMEKLMHLIFMVFLSASCAVENVTVVYGMEGGTISVNCTYNPWQQRWREKSWCKMIDETECQHVVSARRFWLPFLKNRNGNTSISDNVREGVLTVTMKRLKKQDAGLYQCKTEYLGETNSLRKVQVEVLTAVPETQMPEEPRAVQSISGVPPEADFTVLYIIVGFLVTKFTVAVLIFIIGNSRKNGETEQKNPRLNEQQVLPFTGHFAHDGISPSWESTA</sequence>
<keyword evidence="4" id="KW-0812">Transmembrane</keyword>
<evidence type="ECO:0000259" key="5">
    <source>
        <dbReference type="PROSITE" id="PS50835"/>
    </source>
</evidence>
<dbReference type="OMA" id="CAPSFRH"/>
<proteinExistence type="predicted"/>
<dbReference type="Pfam" id="PF07686">
    <property type="entry name" value="V-set"/>
    <property type="match status" value="1"/>
</dbReference>
<dbReference type="InterPro" id="IPR003599">
    <property type="entry name" value="Ig_sub"/>
</dbReference>
<evidence type="ECO:0000313" key="6">
    <source>
        <dbReference type="Ensembl" id="ENSFTIP00000012896.1"/>
    </source>
</evidence>
<dbReference type="SUPFAM" id="SSF48726">
    <property type="entry name" value="Immunoglobulin"/>
    <property type="match status" value="1"/>
</dbReference>
<dbReference type="GO" id="GO:0038023">
    <property type="term" value="F:signaling receptor activity"/>
    <property type="evidence" value="ECO:0007669"/>
    <property type="project" value="TreeGrafter"/>
</dbReference>
<keyword evidence="4" id="KW-1133">Transmembrane helix</keyword>
<dbReference type="InterPro" id="IPR013106">
    <property type="entry name" value="Ig_V-set"/>
</dbReference>
<dbReference type="PANTHER" id="PTHR16423:SF6">
    <property type="entry name" value="TRIGGERING RECEPTOR EXPRESSED ON MYELOID CELLS 2-RELATED"/>
    <property type="match status" value="1"/>
</dbReference>
<reference evidence="6" key="1">
    <citation type="submission" date="2025-08" db="UniProtKB">
        <authorList>
            <consortium name="Ensembl"/>
        </authorList>
    </citation>
    <scope>IDENTIFICATION</scope>
</reference>
<dbReference type="InterPro" id="IPR052314">
    <property type="entry name" value="Immune_rcpt_domain"/>
</dbReference>
<protein>
    <recommendedName>
        <fullName evidence="5">Ig-like domain-containing protein</fullName>
    </recommendedName>
</protein>
<dbReference type="CDD" id="cd05716">
    <property type="entry name" value="IgV_pIgR_like"/>
    <property type="match status" value="1"/>
</dbReference>
<evidence type="ECO:0000313" key="7">
    <source>
        <dbReference type="Proteomes" id="UP000694562"/>
    </source>
</evidence>
<accession>A0A8C4UK63</accession>
<dbReference type="InterPro" id="IPR013783">
    <property type="entry name" value="Ig-like_fold"/>
</dbReference>
<dbReference type="Ensembl" id="ENSFTIT00000013453.1">
    <property type="protein sequence ID" value="ENSFTIP00000012896.1"/>
    <property type="gene ID" value="ENSFTIG00000008616.1"/>
</dbReference>
<keyword evidence="4" id="KW-0472">Membrane</keyword>
<evidence type="ECO:0000256" key="3">
    <source>
        <dbReference type="ARBA" id="ARBA00023319"/>
    </source>
</evidence>
<name>A0A8C4UK63_FALTI</name>
<evidence type="ECO:0000256" key="1">
    <source>
        <dbReference type="ARBA" id="ARBA00022729"/>
    </source>
</evidence>
<organism evidence="6 7">
    <name type="scientific">Falco tinnunculus</name>
    <name type="common">Common kestrel</name>
    <dbReference type="NCBI Taxonomy" id="100819"/>
    <lineage>
        <taxon>Eukaryota</taxon>
        <taxon>Metazoa</taxon>
        <taxon>Chordata</taxon>
        <taxon>Craniata</taxon>
        <taxon>Vertebrata</taxon>
        <taxon>Euteleostomi</taxon>
        <taxon>Archelosauria</taxon>
        <taxon>Archosauria</taxon>
        <taxon>Dinosauria</taxon>
        <taxon>Saurischia</taxon>
        <taxon>Theropoda</taxon>
        <taxon>Coelurosauria</taxon>
        <taxon>Aves</taxon>
        <taxon>Neognathae</taxon>
        <taxon>Neoaves</taxon>
        <taxon>Telluraves</taxon>
        <taxon>Australaves</taxon>
        <taxon>Falconiformes</taxon>
        <taxon>Falconidae</taxon>
        <taxon>Falco</taxon>
    </lineage>
</organism>
<dbReference type="Proteomes" id="UP000694562">
    <property type="component" value="Unplaced"/>
</dbReference>
<dbReference type="SMART" id="SM00409">
    <property type="entry name" value="IG"/>
    <property type="match status" value="1"/>
</dbReference>
<dbReference type="PROSITE" id="PS50835">
    <property type="entry name" value="IG_LIKE"/>
    <property type="match status" value="1"/>
</dbReference>
<keyword evidence="3" id="KW-0393">Immunoglobulin domain</keyword>
<dbReference type="AlphaFoldDB" id="A0A8C4UK63"/>
<dbReference type="GO" id="GO:0009986">
    <property type="term" value="C:cell surface"/>
    <property type="evidence" value="ECO:0007669"/>
    <property type="project" value="TreeGrafter"/>
</dbReference>
<dbReference type="InterPro" id="IPR007110">
    <property type="entry name" value="Ig-like_dom"/>
</dbReference>
<keyword evidence="7" id="KW-1185">Reference proteome</keyword>
<dbReference type="OrthoDB" id="9805957at2759"/>